<accession>A0A3D2X4I4</accession>
<comment type="caution">
    <text evidence="2">The sequence shown here is derived from an EMBL/GenBank/DDBJ whole genome shotgun (WGS) entry which is preliminary data.</text>
</comment>
<sequence>MVKLPDHLSVGCNTCHRYSTTLQKRMEESCMNLRIKIVTEQSKELPQIEKLYRAAFPDNERRPLAPLLQDDTGHGEVLAFYDGTCFCGFACFLTCGDISHIIYFAIEDFLRGKGYGTEALSAMFKLKKGKRIIVDIEVEDEHEVNNTQRQKRKQFYLRNGFCETEVKYRWRQESYEILSLGGIVSADEFRDFWEQIYSDSDALSIY</sequence>
<evidence type="ECO:0000313" key="2">
    <source>
        <dbReference type="EMBL" id="HCL02060.1"/>
    </source>
</evidence>
<keyword evidence="2" id="KW-0808">Transferase</keyword>
<proteinExistence type="predicted"/>
<protein>
    <submittedName>
        <fullName evidence="2">N-acetyltransferase</fullName>
    </submittedName>
</protein>
<dbReference type="EMBL" id="DPVV01000217">
    <property type="protein sequence ID" value="HCL02060.1"/>
    <property type="molecule type" value="Genomic_DNA"/>
</dbReference>
<feature type="domain" description="N-acetyltransferase" evidence="1">
    <location>
        <begin position="33"/>
        <end position="181"/>
    </location>
</feature>
<dbReference type="Proteomes" id="UP000262969">
    <property type="component" value="Unassembled WGS sequence"/>
</dbReference>
<dbReference type="GO" id="GO:0016747">
    <property type="term" value="F:acyltransferase activity, transferring groups other than amino-acyl groups"/>
    <property type="evidence" value="ECO:0007669"/>
    <property type="project" value="InterPro"/>
</dbReference>
<dbReference type="InterPro" id="IPR016181">
    <property type="entry name" value="Acyl_CoA_acyltransferase"/>
</dbReference>
<name>A0A3D2X4I4_9FIRM</name>
<dbReference type="Pfam" id="PF00583">
    <property type="entry name" value="Acetyltransf_1"/>
    <property type="match status" value="1"/>
</dbReference>
<dbReference type="PROSITE" id="PS51186">
    <property type="entry name" value="GNAT"/>
    <property type="match status" value="1"/>
</dbReference>
<organism evidence="2 3">
    <name type="scientific">Lachnoclostridium phytofermentans</name>
    <dbReference type="NCBI Taxonomy" id="66219"/>
    <lineage>
        <taxon>Bacteria</taxon>
        <taxon>Bacillati</taxon>
        <taxon>Bacillota</taxon>
        <taxon>Clostridia</taxon>
        <taxon>Lachnospirales</taxon>
        <taxon>Lachnospiraceae</taxon>
    </lineage>
</organism>
<dbReference type="Gene3D" id="3.40.630.30">
    <property type="match status" value="1"/>
</dbReference>
<dbReference type="SUPFAM" id="SSF55729">
    <property type="entry name" value="Acyl-CoA N-acyltransferases (Nat)"/>
    <property type="match status" value="1"/>
</dbReference>
<dbReference type="InterPro" id="IPR000182">
    <property type="entry name" value="GNAT_dom"/>
</dbReference>
<evidence type="ECO:0000313" key="3">
    <source>
        <dbReference type="Proteomes" id="UP000262969"/>
    </source>
</evidence>
<dbReference type="AlphaFoldDB" id="A0A3D2X4I4"/>
<gene>
    <name evidence="2" type="ORF">DHW61_06515</name>
</gene>
<evidence type="ECO:0000259" key="1">
    <source>
        <dbReference type="PROSITE" id="PS51186"/>
    </source>
</evidence>
<reference evidence="2 3" key="1">
    <citation type="journal article" date="2018" name="Nat. Biotechnol.">
        <title>A standardized bacterial taxonomy based on genome phylogeny substantially revises the tree of life.</title>
        <authorList>
            <person name="Parks D.H."/>
            <person name="Chuvochina M."/>
            <person name="Waite D.W."/>
            <person name="Rinke C."/>
            <person name="Skarshewski A."/>
            <person name="Chaumeil P.A."/>
            <person name="Hugenholtz P."/>
        </authorList>
    </citation>
    <scope>NUCLEOTIDE SEQUENCE [LARGE SCALE GENOMIC DNA]</scope>
    <source>
        <strain evidence="2">UBA11728</strain>
    </source>
</reference>